<organism evidence="1 2">
    <name type="scientific">Gigaspora margarita</name>
    <dbReference type="NCBI Taxonomy" id="4874"/>
    <lineage>
        <taxon>Eukaryota</taxon>
        <taxon>Fungi</taxon>
        <taxon>Fungi incertae sedis</taxon>
        <taxon>Mucoromycota</taxon>
        <taxon>Glomeromycotina</taxon>
        <taxon>Glomeromycetes</taxon>
        <taxon>Diversisporales</taxon>
        <taxon>Gigasporaceae</taxon>
        <taxon>Gigaspora</taxon>
    </lineage>
</organism>
<reference evidence="1 2" key="1">
    <citation type="journal article" date="2019" name="Environ. Microbiol.">
        <title>At the nexus of three kingdoms: the genome of the mycorrhizal fungus Gigaspora margarita provides insights into plant, endobacterial and fungal interactions.</title>
        <authorList>
            <person name="Venice F."/>
            <person name="Ghignone S."/>
            <person name="Salvioli di Fossalunga A."/>
            <person name="Amselem J."/>
            <person name="Novero M."/>
            <person name="Xianan X."/>
            <person name="Sedzielewska Toro K."/>
            <person name="Morin E."/>
            <person name="Lipzen A."/>
            <person name="Grigoriev I.V."/>
            <person name="Henrissat B."/>
            <person name="Martin F.M."/>
            <person name="Bonfante P."/>
        </authorList>
    </citation>
    <scope>NUCLEOTIDE SEQUENCE [LARGE SCALE GENOMIC DNA]</scope>
    <source>
        <strain evidence="1 2">BEG34</strain>
    </source>
</reference>
<dbReference type="SUPFAM" id="SSF52047">
    <property type="entry name" value="RNI-like"/>
    <property type="match status" value="1"/>
</dbReference>
<dbReference type="EMBL" id="WTPW01000024">
    <property type="protein sequence ID" value="KAF0558043.1"/>
    <property type="molecule type" value="Genomic_DNA"/>
</dbReference>
<dbReference type="Gene3D" id="3.80.10.10">
    <property type="entry name" value="Ribonuclease Inhibitor"/>
    <property type="match status" value="1"/>
</dbReference>
<proteinExistence type="predicted"/>
<gene>
    <name evidence="1" type="ORF">F8M41_011200</name>
</gene>
<keyword evidence="2" id="KW-1185">Reference proteome</keyword>
<accession>A0A8H4B3Z0</accession>
<protein>
    <submittedName>
        <fullName evidence="1">Uncharacterized protein</fullName>
    </submittedName>
</protein>
<sequence>MKIRNLTINCYYALESQKSTLKEIEIEICTYSTEFEILRNCENLEVIRILEPNDENVFKTFNTNCCNTLQISSHKSIDSSNIIQILEKSGSSLQQLEINSFRKGINLQSLLLKILMTTCPNITYLFFDGIKLSVQFLEFIGGLQKLQFLTLDWMSMNQKKR</sequence>
<evidence type="ECO:0000313" key="2">
    <source>
        <dbReference type="Proteomes" id="UP000439903"/>
    </source>
</evidence>
<name>A0A8H4B3Z0_GIGMA</name>
<dbReference type="InterPro" id="IPR032675">
    <property type="entry name" value="LRR_dom_sf"/>
</dbReference>
<dbReference type="AlphaFoldDB" id="A0A8H4B3Z0"/>
<dbReference type="OrthoDB" id="3134645at2759"/>
<dbReference type="Proteomes" id="UP000439903">
    <property type="component" value="Unassembled WGS sequence"/>
</dbReference>
<evidence type="ECO:0000313" key="1">
    <source>
        <dbReference type="EMBL" id="KAF0558043.1"/>
    </source>
</evidence>
<comment type="caution">
    <text evidence="1">The sequence shown here is derived from an EMBL/GenBank/DDBJ whole genome shotgun (WGS) entry which is preliminary data.</text>
</comment>